<dbReference type="Proteomes" id="UP000014136">
    <property type="component" value="Unassembled WGS sequence"/>
</dbReference>
<keyword evidence="3" id="KW-1185">Reference proteome</keyword>
<dbReference type="PATRIC" id="fig|1139996.3.peg.862"/>
<dbReference type="AlphaFoldDB" id="S0JQG8"/>
<comment type="caution">
    <text evidence="2">The sequence shown here is derived from an EMBL/GenBank/DDBJ whole genome shotgun (WGS) entry which is preliminary data.</text>
</comment>
<dbReference type="HOGENOM" id="CLU_3098638_0_0_9"/>
<gene>
    <name evidence="2" type="ORF">OMQ_00873</name>
</gene>
<name>S0JQG8_9ENTE</name>
<protein>
    <submittedName>
        <fullName evidence="2">Uncharacterized protein</fullName>
    </submittedName>
</protein>
<keyword evidence="1" id="KW-0472">Membrane</keyword>
<evidence type="ECO:0000256" key="1">
    <source>
        <dbReference type="SAM" id="Phobius"/>
    </source>
</evidence>
<keyword evidence="1" id="KW-0812">Transmembrane</keyword>
<organism evidence="2 3">
    <name type="scientific">Enterococcus saccharolyticus subsp. saccharolyticus ATCC 43076</name>
    <dbReference type="NCBI Taxonomy" id="1139996"/>
    <lineage>
        <taxon>Bacteria</taxon>
        <taxon>Bacillati</taxon>
        <taxon>Bacillota</taxon>
        <taxon>Bacilli</taxon>
        <taxon>Lactobacillales</taxon>
        <taxon>Enterococcaceae</taxon>
        <taxon>Enterococcus</taxon>
    </lineage>
</organism>
<feature type="transmembrane region" description="Helical" evidence="1">
    <location>
        <begin position="6"/>
        <end position="26"/>
    </location>
</feature>
<evidence type="ECO:0000313" key="2">
    <source>
        <dbReference type="EMBL" id="EOT30178.1"/>
    </source>
</evidence>
<keyword evidence="1" id="KW-1133">Transmembrane helix</keyword>
<dbReference type="STRING" id="41997.RV16_GL000549"/>
<accession>S0JQG8</accession>
<dbReference type="EMBL" id="AHYT01000002">
    <property type="protein sequence ID" value="EOT30178.1"/>
    <property type="molecule type" value="Genomic_DNA"/>
</dbReference>
<evidence type="ECO:0000313" key="3">
    <source>
        <dbReference type="Proteomes" id="UP000014136"/>
    </source>
</evidence>
<proteinExistence type="predicted"/>
<dbReference type="RefSeq" id="WP_016174674.1">
    <property type="nucleotide sequence ID" value="NZ_KE136389.1"/>
</dbReference>
<sequence length="51" mass="5631">MLTTFVSLLSIVGLMGLLALFSYLAYHISHTETPASVPVRVESSSEYSRRV</sequence>
<reference evidence="2 3" key="1">
    <citation type="submission" date="2013-03" db="EMBL/GenBank/DDBJ databases">
        <title>The Genome Sequence of Enterococcus saccharolyticus ATCC_43076 (Illumina only assembly).</title>
        <authorList>
            <consortium name="The Broad Institute Genomics Platform"/>
            <consortium name="The Broad Institute Genome Sequencing Center for Infectious Disease"/>
            <person name="Earl A."/>
            <person name="Russ C."/>
            <person name="Gilmore M."/>
            <person name="Surin D."/>
            <person name="Walker B."/>
            <person name="Young S."/>
            <person name="Zeng Q."/>
            <person name="Gargeya S."/>
            <person name="Fitzgerald M."/>
            <person name="Haas B."/>
            <person name="Abouelleil A."/>
            <person name="Allen A.W."/>
            <person name="Alvarado L."/>
            <person name="Arachchi H.M."/>
            <person name="Berlin A.M."/>
            <person name="Chapman S.B."/>
            <person name="Gainer-Dewar J."/>
            <person name="Goldberg J."/>
            <person name="Griggs A."/>
            <person name="Gujja S."/>
            <person name="Hansen M."/>
            <person name="Howarth C."/>
            <person name="Imamovic A."/>
            <person name="Ireland A."/>
            <person name="Larimer J."/>
            <person name="McCowan C."/>
            <person name="Murphy C."/>
            <person name="Pearson M."/>
            <person name="Poon T.W."/>
            <person name="Priest M."/>
            <person name="Roberts A."/>
            <person name="Saif S."/>
            <person name="Shea T."/>
            <person name="Sisk P."/>
            <person name="Sykes S."/>
            <person name="Wortman J."/>
            <person name="Nusbaum C."/>
            <person name="Birren B."/>
        </authorList>
    </citation>
    <scope>NUCLEOTIDE SEQUENCE [LARGE SCALE GENOMIC DNA]</scope>
    <source>
        <strain evidence="2 3">ATCC 43076</strain>
    </source>
</reference>